<evidence type="ECO:0000256" key="9">
    <source>
        <dbReference type="ARBA" id="ARBA00023002"/>
    </source>
</evidence>
<dbReference type="GO" id="GO:0016705">
    <property type="term" value="F:oxidoreductase activity, acting on paired donors, with incorporation or reduction of molecular oxygen"/>
    <property type="evidence" value="ECO:0007669"/>
    <property type="project" value="InterPro"/>
</dbReference>
<evidence type="ECO:0000256" key="7">
    <source>
        <dbReference type="ARBA" id="ARBA00022824"/>
    </source>
</evidence>
<name>A0A1L8E4R2_9DIPT</name>
<dbReference type="PANTHER" id="PTHR24292">
    <property type="entry name" value="CYTOCHROME P450"/>
    <property type="match status" value="1"/>
</dbReference>
<dbReference type="GO" id="GO:0004497">
    <property type="term" value="F:monooxygenase activity"/>
    <property type="evidence" value="ECO:0007669"/>
    <property type="project" value="UniProtKB-KW"/>
</dbReference>
<keyword evidence="10" id="KW-0408">Iron</keyword>
<dbReference type="Pfam" id="PF00067">
    <property type="entry name" value="p450"/>
    <property type="match status" value="1"/>
</dbReference>
<dbReference type="EMBL" id="GFDF01000562">
    <property type="protein sequence ID" value="JAV13522.1"/>
    <property type="molecule type" value="Transcribed_RNA"/>
</dbReference>
<dbReference type="GO" id="GO:0020037">
    <property type="term" value="F:heme binding"/>
    <property type="evidence" value="ECO:0007669"/>
    <property type="project" value="InterPro"/>
</dbReference>
<keyword evidence="9" id="KW-0560">Oxidoreductase</keyword>
<keyword evidence="11" id="KW-0503">Monooxygenase</keyword>
<evidence type="ECO:0000256" key="4">
    <source>
        <dbReference type="ARBA" id="ARBA00010617"/>
    </source>
</evidence>
<proteinExistence type="inferred from homology"/>
<comment type="cofactor">
    <cofactor evidence="1">
        <name>heme</name>
        <dbReference type="ChEBI" id="CHEBI:30413"/>
    </cofactor>
</comment>
<organism evidence="14">
    <name type="scientific">Nyssomyia neivai</name>
    <dbReference type="NCBI Taxonomy" id="330878"/>
    <lineage>
        <taxon>Eukaryota</taxon>
        <taxon>Metazoa</taxon>
        <taxon>Ecdysozoa</taxon>
        <taxon>Arthropoda</taxon>
        <taxon>Hexapoda</taxon>
        <taxon>Insecta</taxon>
        <taxon>Pterygota</taxon>
        <taxon>Neoptera</taxon>
        <taxon>Endopterygota</taxon>
        <taxon>Diptera</taxon>
        <taxon>Nematocera</taxon>
        <taxon>Psychodoidea</taxon>
        <taxon>Psychodidae</taxon>
        <taxon>Nyssomyia</taxon>
    </lineage>
</organism>
<sequence>MVEVLVIVVIVVGGIYWWLKRRLSFWKRRGLVYVKPRLLMGNLRKKHHIALAIAESYTKLSMKAQLGGFYVLQRATILPLDAHLVAKILHEDSPHFTMDEYRDYIKRDFVMSDSTWKNIWPRAMSIACDFTMTHGHINAFDTSLRYNVQFIAHCFLGWSTKDPKLGDLEKLARKYLKLSTMKHMKNIFNQAYPQITSLLGVCPMNDIQKSFEKLIAEHETNDKHYLKLIKTIVNGQSVGKKIDLENVRRGAFGLFIAAIEASVGTTAFCMYELAKSQDIQNILRREITHILPKSHHHHITYENMAQMKYTDSVIFETLRKYPPIGCTWRITRKEYYVPNSTYIIEEGMPVVVPVYAIHHDPRYYVNPEKFDPQRFLSGMAEGTFLPFGRRDAISIEMHFAIMQIKLMLVTLLKEFHISQPQPDALAINPKAPTLTPKK</sequence>
<evidence type="ECO:0000256" key="5">
    <source>
        <dbReference type="ARBA" id="ARBA00022617"/>
    </source>
</evidence>
<dbReference type="GO" id="GO:0005789">
    <property type="term" value="C:endoplasmic reticulum membrane"/>
    <property type="evidence" value="ECO:0007669"/>
    <property type="project" value="UniProtKB-SubCell"/>
</dbReference>
<reference evidence="14" key="1">
    <citation type="submission" date="2016-12" db="EMBL/GenBank/DDBJ databases">
        <title>An insight into the sialome and mialome of the sand fly, Nyssomyia neivai.</title>
        <authorList>
            <person name="Sebastian V."/>
            <person name="Goulart T.M."/>
            <person name="Oliveira W."/>
            <person name="Calvo E."/>
            <person name="Oliveira L.F."/>
            <person name="Pinto M.C."/>
            <person name="Rosselino A.M."/>
            <person name="Ribeiro J.M."/>
        </authorList>
    </citation>
    <scope>NUCLEOTIDE SEQUENCE</scope>
</reference>
<accession>A0A1L8E4R2</accession>
<keyword evidence="13" id="KW-0812">Transmembrane</keyword>
<evidence type="ECO:0000256" key="11">
    <source>
        <dbReference type="ARBA" id="ARBA00023033"/>
    </source>
</evidence>
<dbReference type="InterPro" id="IPR001128">
    <property type="entry name" value="Cyt_P450"/>
</dbReference>
<evidence type="ECO:0000256" key="12">
    <source>
        <dbReference type="ARBA" id="ARBA00023136"/>
    </source>
</evidence>
<keyword evidence="7" id="KW-0256">Endoplasmic reticulum</keyword>
<keyword evidence="5" id="KW-0349">Heme</keyword>
<dbReference type="SUPFAM" id="SSF48264">
    <property type="entry name" value="Cytochrome P450"/>
    <property type="match status" value="1"/>
</dbReference>
<comment type="subcellular location">
    <subcellularLocation>
        <location evidence="3">Endoplasmic reticulum membrane</location>
        <topology evidence="3">Peripheral membrane protein</topology>
    </subcellularLocation>
    <subcellularLocation>
        <location evidence="2">Microsome membrane</location>
        <topology evidence="2">Peripheral membrane protein</topology>
    </subcellularLocation>
</comment>
<evidence type="ECO:0000256" key="13">
    <source>
        <dbReference type="SAM" id="Phobius"/>
    </source>
</evidence>
<dbReference type="Gene3D" id="1.10.630.10">
    <property type="entry name" value="Cytochrome P450"/>
    <property type="match status" value="1"/>
</dbReference>
<dbReference type="PANTHER" id="PTHR24292:SF100">
    <property type="entry name" value="CYTOCHROME P450 6A16, ISOFORM B-RELATED"/>
    <property type="match status" value="1"/>
</dbReference>
<dbReference type="InterPro" id="IPR050476">
    <property type="entry name" value="Insect_CytP450_Detox"/>
</dbReference>
<dbReference type="GO" id="GO:0005506">
    <property type="term" value="F:iron ion binding"/>
    <property type="evidence" value="ECO:0007669"/>
    <property type="project" value="InterPro"/>
</dbReference>
<evidence type="ECO:0000256" key="3">
    <source>
        <dbReference type="ARBA" id="ARBA00004406"/>
    </source>
</evidence>
<evidence type="ECO:0000313" key="14">
    <source>
        <dbReference type="EMBL" id="JAV13522.1"/>
    </source>
</evidence>
<evidence type="ECO:0000256" key="10">
    <source>
        <dbReference type="ARBA" id="ARBA00023004"/>
    </source>
</evidence>
<keyword evidence="12 13" id="KW-0472">Membrane</keyword>
<feature type="transmembrane region" description="Helical" evidence="13">
    <location>
        <begin position="6"/>
        <end position="23"/>
    </location>
</feature>
<evidence type="ECO:0000256" key="6">
    <source>
        <dbReference type="ARBA" id="ARBA00022723"/>
    </source>
</evidence>
<keyword evidence="8" id="KW-0492">Microsome</keyword>
<comment type="similarity">
    <text evidence="4">Belongs to the cytochrome P450 family.</text>
</comment>
<dbReference type="InterPro" id="IPR002401">
    <property type="entry name" value="Cyt_P450_E_grp-I"/>
</dbReference>
<evidence type="ECO:0000256" key="2">
    <source>
        <dbReference type="ARBA" id="ARBA00004174"/>
    </source>
</evidence>
<evidence type="ECO:0000256" key="1">
    <source>
        <dbReference type="ARBA" id="ARBA00001971"/>
    </source>
</evidence>
<keyword evidence="6" id="KW-0479">Metal-binding</keyword>
<dbReference type="PRINTS" id="PR00463">
    <property type="entry name" value="EP450I"/>
</dbReference>
<dbReference type="AlphaFoldDB" id="A0A1L8E4R2"/>
<protein>
    <submittedName>
        <fullName evidence="14">Putative cytochrome p450 cyp3/cyp5/cyp6/cyp9 subfamily</fullName>
    </submittedName>
</protein>
<dbReference type="InterPro" id="IPR036396">
    <property type="entry name" value="Cyt_P450_sf"/>
</dbReference>
<keyword evidence="13" id="KW-1133">Transmembrane helix</keyword>
<evidence type="ECO:0000256" key="8">
    <source>
        <dbReference type="ARBA" id="ARBA00022848"/>
    </source>
</evidence>